<organism evidence="6 7">
    <name type="scientific">Lepisosteus oculatus</name>
    <name type="common">Spotted gar</name>
    <dbReference type="NCBI Taxonomy" id="7918"/>
    <lineage>
        <taxon>Eukaryota</taxon>
        <taxon>Metazoa</taxon>
        <taxon>Chordata</taxon>
        <taxon>Craniata</taxon>
        <taxon>Vertebrata</taxon>
        <taxon>Euteleostomi</taxon>
        <taxon>Actinopterygii</taxon>
        <taxon>Neopterygii</taxon>
        <taxon>Holostei</taxon>
        <taxon>Semionotiformes</taxon>
        <taxon>Lepisosteidae</taxon>
        <taxon>Lepisosteus</taxon>
    </lineage>
</organism>
<proteinExistence type="inferred from homology"/>
<dbReference type="AlphaFoldDB" id="W5NG90"/>
<dbReference type="OrthoDB" id="6093351at2759"/>
<dbReference type="Pfam" id="PF06083">
    <property type="entry name" value="IL17"/>
    <property type="match status" value="1"/>
</dbReference>
<dbReference type="eggNOG" id="ENOG502S5A0">
    <property type="taxonomic scope" value="Eukaryota"/>
</dbReference>
<dbReference type="KEGG" id="loc:102684901"/>
<dbReference type="GeneTree" id="ENSGT00940000156618"/>
<dbReference type="HOGENOM" id="CLU_118641_0_0_1"/>
<protein>
    <submittedName>
        <fullName evidence="6">Interleukin 17a/f1</fullName>
    </submittedName>
</protein>
<reference evidence="6" key="3">
    <citation type="submission" date="2025-09" db="UniProtKB">
        <authorList>
            <consortium name="Ensembl"/>
        </authorList>
    </citation>
    <scope>IDENTIFICATION</scope>
</reference>
<comment type="subcellular location">
    <subcellularLocation>
        <location evidence="1">Secreted</location>
    </subcellularLocation>
</comment>
<dbReference type="Bgee" id="ENSLOCG00000015957">
    <property type="expression patterns" value="Expressed in pharyngeal gill and 7 other cell types or tissues"/>
</dbReference>
<dbReference type="GO" id="GO:0005576">
    <property type="term" value="C:extracellular region"/>
    <property type="evidence" value="ECO:0007669"/>
    <property type="project" value="UniProtKB-SubCell"/>
</dbReference>
<evidence type="ECO:0000256" key="1">
    <source>
        <dbReference type="ARBA" id="ARBA00004613"/>
    </source>
</evidence>
<dbReference type="STRING" id="7918.ENSLOCP00000019649"/>
<dbReference type="FunCoup" id="W5NG90">
    <property type="interactions" value="831"/>
</dbReference>
<dbReference type="GO" id="GO:0005125">
    <property type="term" value="F:cytokine activity"/>
    <property type="evidence" value="ECO:0007669"/>
    <property type="project" value="InterPro"/>
</dbReference>
<evidence type="ECO:0000256" key="3">
    <source>
        <dbReference type="ARBA" id="ARBA00022525"/>
    </source>
</evidence>
<sequence length="153" mass="17195">MSSALKNQTIMPVLSVLSIVLLIMGVNGAPRVKESRGGCESRDARKFTQVYMDFTHHSRRNTFHDVAQRSLSPWKYTQKPADPDQYPETIPEAVCLHQGCVDEDGQVDMGLNSVPILHDTFVLKKVKDKCGIFFRLEKKTITVGCTCVRPMIV</sequence>
<evidence type="ECO:0000256" key="5">
    <source>
        <dbReference type="SAM" id="SignalP"/>
    </source>
</evidence>
<dbReference type="Proteomes" id="UP000018468">
    <property type="component" value="Linkage group LG1"/>
</dbReference>
<keyword evidence="4 5" id="KW-0732">Signal</keyword>
<dbReference type="SUPFAM" id="SSF57501">
    <property type="entry name" value="Cystine-knot cytokines"/>
    <property type="match status" value="1"/>
</dbReference>
<evidence type="ECO:0000256" key="4">
    <source>
        <dbReference type="ARBA" id="ARBA00022729"/>
    </source>
</evidence>
<comment type="similarity">
    <text evidence="2">Belongs to the IL-17 family.</text>
</comment>
<dbReference type="InterPro" id="IPR029034">
    <property type="entry name" value="Cystine-knot_cytokine"/>
</dbReference>
<dbReference type="Ensembl" id="ENSLOCT00000019681.1">
    <property type="protein sequence ID" value="ENSLOCP00000019649.1"/>
    <property type="gene ID" value="ENSLOCG00000015957.1"/>
</dbReference>
<evidence type="ECO:0000256" key="2">
    <source>
        <dbReference type="ARBA" id="ARBA00007236"/>
    </source>
</evidence>
<dbReference type="InterPro" id="IPR010345">
    <property type="entry name" value="IL-17_fam"/>
</dbReference>
<accession>W5NG90</accession>
<keyword evidence="3" id="KW-0964">Secreted</keyword>
<feature type="signal peptide" evidence="5">
    <location>
        <begin position="1"/>
        <end position="28"/>
    </location>
</feature>
<dbReference type="EMBL" id="AHAT01008413">
    <property type="status" value="NOT_ANNOTATED_CDS"/>
    <property type="molecule type" value="Genomic_DNA"/>
</dbReference>
<name>W5NG90_LEPOC</name>
<feature type="chain" id="PRO_5004869287" evidence="5">
    <location>
        <begin position="29"/>
        <end position="153"/>
    </location>
</feature>
<dbReference type="OMA" id="AKPIKYQ"/>
<dbReference type="RefSeq" id="XP_015199962.1">
    <property type="nucleotide sequence ID" value="XM_015344476.1"/>
</dbReference>
<evidence type="ECO:0000313" key="6">
    <source>
        <dbReference type="Ensembl" id="ENSLOCP00000019649.1"/>
    </source>
</evidence>
<reference evidence="6" key="2">
    <citation type="submission" date="2025-08" db="UniProtKB">
        <authorList>
            <consortium name="Ensembl"/>
        </authorList>
    </citation>
    <scope>IDENTIFICATION</scope>
</reference>
<dbReference type="CTD" id="553962"/>
<evidence type="ECO:0000313" key="7">
    <source>
        <dbReference type="Proteomes" id="UP000018468"/>
    </source>
</evidence>
<reference evidence="7" key="1">
    <citation type="submission" date="2011-12" db="EMBL/GenBank/DDBJ databases">
        <title>The Draft Genome of Lepisosteus oculatus.</title>
        <authorList>
            <consortium name="The Broad Institute Genome Assembly &amp; Analysis Group"/>
            <consortium name="Computational R&amp;D Group"/>
            <consortium name="and Sequencing Platform"/>
            <person name="Di Palma F."/>
            <person name="Alfoldi J."/>
            <person name="Johnson J."/>
            <person name="Berlin A."/>
            <person name="Gnerre S."/>
            <person name="Jaffe D."/>
            <person name="MacCallum I."/>
            <person name="Young S."/>
            <person name="Walker B.J."/>
            <person name="Lander E.S."/>
            <person name="Lindblad-Toh K."/>
        </authorList>
    </citation>
    <scope>NUCLEOTIDE SEQUENCE [LARGE SCALE GENOMIC DNA]</scope>
</reference>
<dbReference type="GeneID" id="102684901"/>
<dbReference type="InParanoid" id="W5NG90"/>
<keyword evidence="7" id="KW-1185">Reference proteome</keyword>
<dbReference type="Gene3D" id="2.10.90.10">
    <property type="entry name" value="Cystine-knot cytokines"/>
    <property type="match status" value="1"/>
</dbReference>